<evidence type="ECO:0000313" key="6">
    <source>
        <dbReference type="Proteomes" id="UP000485058"/>
    </source>
</evidence>
<keyword evidence="1" id="KW-0813">Transport</keyword>
<feature type="domain" description="ABC transporter family G" evidence="4">
    <location>
        <begin position="91"/>
        <end position="167"/>
    </location>
</feature>
<organism evidence="5 6">
    <name type="scientific">Haematococcus lacustris</name>
    <name type="common">Green alga</name>
    <name type="synonym">Haematococcus pluvialis</name>
    <dbReference type="NCBI Taxonomy" id="44745"/>
    <lineage>
        <taxon>Eukaryota</taxon>
        <taxon>Viridiplantae</taxon>
        <taxon>Chlorophyta</taxon>
        <taxon>core chlorophytes</taxon>
        <taxon>Chlorophyceae</taxon>
        <taxon>CS clade</taxon>
        <taxon>Chlamydomonadales</taxon>
        <taxon>Haematococcaceae</taxon>
        <taxon>Haematococcus</taxon>
    </lineage>
</organism>
<protein>
    <recommendedName>
        <fullName evidence="4">ABC transporter family G domain-containing protein</fullName>
    </recommendedName>
</protein>
<sequence>MLVDQRHGLPGGSHPAPQHRADERRVCGAHHGGIRAGPHPNHSCWPRHLLGGADGPVIQQVCGQLVRLRLGLSLGSANSNPKPCDGCCVSGHGGHTVFVGPPGVAVLYFHHGLGFTLPPRENPADVLMDILGGKVPREGNTRYKPGMLPSWWTVKGHAWVQEFEELNQGHKASRGHWRLLAACTGCY</sequence>
<accession>A0A699ZE87</accession>
<dbReference type="AlphaFoldDB" id="A0A699ZE87"/>
<dbReference type="EMBL" id="BLLF01001486">
    <property type="protein sequence ID" value="GFH19580.1"/>
    <property type="molecule type" value="Genomic_DNA"/>
</dbReference>
<feature type="region of interest" description="Disordered" evidence="3">
    <location>
        <begin position="1"/>
        <end position="22"/>
    </location>
</feature>
<proteinExistence type="predicted"/>
<reference evidence="5 6" key="1">
    <citation type="submission" date="2020-02" db="EMBL/GenBank/DDBJ databases">
        <title>Draft genome sequence of Haematococcus lacustris strain NIES-144.</title>
        <authorList>
            <person name="Morimoto D."/>
            <person name="Nakagawa S."/>
            <person name="Yoshida T."/>
            <person name="Sawayama S."/>
        </authorList>
    </citation>
    <scope>NUCLEOTIDE SEQUENCE [LARGE SCALE GENOMIC DNA]</scope>
    <source>
        <strain evidence="5 6">NIES-144</strain>
    </source>
</reference>
<evidence type="ECO:0000256" key="1">
    <source>
        <dbReference type="ARBA" id="ARBA00022448"/>
    </source>
</evidence>
<dbReference type="Pfam" id="PF19055">
    <property type="entry name" value="ABC2_membrane_7"/>
    <property type="match status" value="1"/>
</dbReference>
<dbReference type="GO" id="GO:0140359">
    <property type="term" value="F:ABC-type transporter activity"/>
    <property type="evidence" value="ECO:0007669"/>
    <property type="project" value="InterPro"/>
</dbReference>
<evidence type="ECO:0000256" key="2">
    <source>
        <dbReference type="ARBA" id="ARBA00023136"/>
    </source>
</evidence>
<keyword evidence="2" id="KW-0472">Membrane</keyword>
<keyword evidence="6" id="KW-1185">Reference proteome</keyword>
<evidence type="ECO:0000259" key="4">
    <source>
        <dbReference type="Pfam" id="PF19055"/>
    </source>
</evidence>
<dbReference type="InterPro" id="IPR043926">
    <property type="entry name" value="ABCG_dom"/>
</dbReference>
<evidence type="ECO:0000313" key="5">
    <source>
        <dbReference type="EMBL" id="GFH19580.1"/>
    </source>
</evidence>
<gene>
    <name evidence="5" type="ORF">HaLaN_16545</name>
</gene>
<name>A0A699ZE87_HAELA</name>
<comment type="caution">
    <text evidence="5">The sequence shown here is derived from an EMBL/GenBank/DDBJ whole genome shotgun (WGS) entry which is preliminary data.</text>
</comment>
<dbReference type="Proteomes" id="UP000485058">
    <property type="component" value="Unassembled WGS sequence"/>
</dbReference>
<evidence type="ECO:0000256" key="3">
    <source>
        <dbReference type="SAM" id="MobiDB-lite"/>
    </source>
</evidence>